<name>A0A150SAF6_SORCE</name>
<feature type="transmembrane region" description="Helical" evidence="1">
    <location>
        <begin position="197"/>
        <end position="217"/>
    </location>
</feature>
<evidence type="ECO:0000313" key="3">
    <source>
        <dbReference type="Proteomes" id="UP000075515"/>
    </source>
</evidence>
<protein>
    <submittedName>
        <fullName evidence="2">Uncharacterized protein</fullName>
    </submittedName>
</protein>
<dbReference type="AlphaFoldDB" id="A0A150SAF6"/>
<evidence type="ECO:0000256" key="1">
    <source>
        <dbReference type="SAM" id="Phobius"/>
    </source>
</evidence>
<accession>A0A150SAF6</accession>
<reference evidence="2 3" key="1">
    <citation type="submission" date="2014-02" db="EMBL/GenBank/DDBJ databases">
        <title>The small core and large imbalanced accessory genome model reveals a collaborative survival strategy of Sorangium cellulosum strains in nature.</title>
        <authorList>
            <person name="Han K."/>
            <person name="Peng R."/>
            <person name="Blom J."/>
            <person name="Li Y.-Z."/>
        </authorList>
    </citation>
    <scope>NUCLEOTIDE SEQUENCE [LARGE SCALE GENOMIC DNA]</scope>
    <source>
        <strain evidence="2 3">So0149</strain>
    </source>
</reference>
<feature type="transmembrane region" description="Helical" evidence="1">
    <location>
        <begin position="92"/>
        <end position="115"/>
    </location>
</feature>
<feature type="transmembrane region" description="Helical" evidence="1">
    <location>
        <begin position="58"/>
        <end position="80"/>
    </location>
</feature>
<organism evidence="2 3">
    <name type="scientific">Sorangium cellulosum</name>
    <name type="common">Polyangium cellulosum</name>
    <dbReference type="NCBI Taxonomy" id="56"/>
    <lineage>
        <taxon>Bacteria</taxon>
        <taxon>Pseudomonadati</taxon>
        <taxon>Myxococcota</taxon>
        <taxon>Polyangia</taxon>
        <taxon>Polyangiales</taxon>
        <taxon>Polyangiaceae</taxon>
        <taxon>Sorangium</taxon>
    </lineage>
</organism>
<dbReference type="EMBL" id="JEMC01002242">
    <property type="protein sequence ID" value="KYF89429.1"/>
    <property type="molecule type" value="Genomic_DNA"/>
</dbReference>
<proteinExistence type="predicted"/>
<evidence type="ECO:0000313" key="2">
    <source>
        <dbReference type="EMBL" id="KYF89429.1"/>
    </source>
</evidence>
<feature type="transmembrane region" description="Helical" evidence="1">
    <location>
        <begin position="27"/>
        <end position="46"/>
    </location>
</feature>
<sequence length="225" mass="23779">MNLDRLQAPRADLALGMSFAALRSQDACRWLAAAIGISAAAAILLWPKPALANVGIPMLVFAWPASWIAFVPVVLVEAAVARRVLRLPTREAIKLSLAANAWSTLAGIPITWALLTVLEMTVAPILAMARADLGTAATLLMLPISAPWLGPVEEGWLVLAAGAFLCVPFFFASVWIEARSAGRRVPAADALRWAKRANSATYGFFLVALALAALISWTSHAGSAG</sequence>
<keyword evidence="1" id="KW-0472">Membrane</keyword>
<feature type="transmembrane region" description="Helical" evidence="1">
    <location>
        <begin position="156"/>
        <end position="176"/>
    </location>
</feature>
<keyword evidence="1" id="KW-1133">Transmembrane helix</keyword>
<dbReference type="Proteomes" id="UP000075515">
    <property type="component" value="Unassembled WGS sequence"/>
</dbReference>
<comment type="caution">
    <text evidence="2">The sequence shown here is derived from an EMBL/GenBank/DDBJ whole genome shotgun (WGS) entry which is preliminary data.</text>
</comment>
<gene>
    <name evidence="2" type="ORF">BE18_50555</name>
</gene>
<keyword evidence="1" id="KW-0812">Transmembrane</keyword>